<feature type="transmembrane region" description="Helical" evidence="1">
    <location>
        <begin position="830"/>
        <end position="853"/>
    </location>
</feature>
<name>A0A843YWE3_9BURK</name>
<dbReference type="GO" id="GO:0042910">
    <property type="term" value="F:xenobiotic transmembrane transporter activity"/>
    <property type="evidence" value="ECO:0007669"/>
    <property type="project" value="TreeGrafter"/>
</dbReference>
<feature type="transmembrane region" description="Helical" evidence="1">
    <location>
        <begin position="385"/>
        <end position="409"/>
    </location>
</feature>
<comment type="caution">
    <text evidence="2">The sequence shown here is derived from an EMBL/GenBank/DDBJ whole genome shotgun (WGS) entry which is preliminary data.</text>
</comment>
<dbReference type="SUPFAM" id="SSF82693">
    <property type="entry name" value="Multidrug efflux transporter AcrB pore domain, PN1, PN2, PC1 and PC2 subdomains"/>
    <property type="match status" value="3"/>
</dbReference>
<keyword evidence="1" id="KW-0472">Membrane</keyword>
<dbReference type="SUPFAM" id="SSF82866">
    <property type="entry name" value="Multidrug efflux transporter AcrB transmembrane domain"/>
    <property type="match status" value="2"/>
</dbReference>
<feature type="transmembrane region" description="Helical" evidence="1">
    <location>
        <begin position="429"/>
        <end position="449"/>
    </location>
</feature>
<reference evidence="2 3" key="1">
    <citation type="submission" date="2019-10" db="EMBL/GenBank/DDBJ databases">
        <title>Glaciimonas soli sp. nov., a psychrophilic bacterium isolated from the forest soil of a high elevation mountain in Taiwan.</title>
        <authorList>
            <person name="Wang L.-T."/>
            <person name="Shieh W.Y."/>
        </authorList>
    </citation>
    <scope>NUCLEOTIDE SEQUENCE [LARGE SCALE GENOMIC DNA]</scope>
    <source>
        <strain evidence="2 3">GS1</strain>
    </source>
</reference>
<feature type="transmembrane region" description="Helical" evidence="1">
    <location>
        <begin position="358"/>
        <end position="379"/>
    </location>
</feature>
<dbReference type="PRINTS" id="PR00702">
    <property type="entry name" value="ACRIFLAVINRP"/>
</dbReference>
<dbReference type="Gene3D" id="3.30.70.1320">
    <property type="entry name" value="Multidrug efflux transporter AcrB pore domain like"/>
    <property type="match status" value="1"/>
</dbReference>
<keyword evidence="3" id="KW-1185">Reference proteome</keyword>
<organism evidence="2 3">
    <name type="scientific">Glaciimonas soli</name>
    <dbReference type="NCBI Taxonomy" id="2590999"/>
    <lineage>
        <taxon>Bacteria</taxon>
        <taxon>Pseudomonadati</taxon>
        <taxon>Pseudomonadota</taxon>
        <taxon>Betaproteobacteria</taxon>
        <taxon>Burkholderiales</taxon>
        <taxon>Oxalobacteraceae</taxon>
        <taxon>Glaciimonas</taxon>
    </lineage>
</organism>
<dbReference type="PANTHER" id="PTHR32063:SF77">
    <property type="entry name" value="ACR FAMILY TRANSPORT PROTEIN"/>
    <property type="match status" value="1"/>
</dbReference>
<dbReference type="InterPro" id="IPR001036">
    <property type="entry name" value="Acrflvin-R"/>
</dbReference>
<feature type="transmembrane region" description="Helical" evidence="1">
    <location>
        <begin position="12"/>
        <end position="29"/>
    </location>
</feature>
<evidence type="ECO:0000313" key="3">
    <source>
        <dbReference type="Proteomes" id="UP000451565"/>
    </source>
</evidence>
<feature type="transmembrane region" description="Helical" evidence="1">
    <location>
        <begin position="334"/>
        <end position="351"/>
    </location>
</feature>
<dbReference type="SUPFAM" id="SSF82714">
    <property type="entry name" value="Multidrug efflux transporter AcrB TolC docking domain, DN and DC subdomains"/>
    <property type="match status" value="2"/>
</dbReference>
<feature type="transmembrane region" description="Helical" evidence="1">
    <location>
        <begin position="933"/>
        <end position="952"/>
    </location>
</feature>
<dbReference type="Gene3D" id="3.30.2090.10">
    <property type="entry name" value="Multidrug efflux transporter AcrB TolC docking domain, DN and DC subdomains"/>
    <property type="match status" value="2"/>
</dbReference>
<feature type="transmembrane region" description="Helical" evidence="1">
    <location>
        <begin position="860"/>
        <end position="879"/>
    </location>
</feature>
<dbReference type="Proteomes" id="UP000451565">
    <property type="component" value="Unassembled WGS sequence"/>
</dbReference>
<keyword evidence="1" id="KW-1133">Transmembrane helix</keyword>
<evidence type="ECO:0000313" key="2">
    <source>
        <dbReference type="EMBL" id="MQR01611.1"/>
    </source>
</evidence>
<dbReference type="PANTHER" id="PTHR32063">
    <property type="match status" value="1"/>
</dbReference>
<protein>
    <submittedName>
        <fullName evidence="2">AcrB/AcrD/AcrF family protein</fullName>
    </submittedName>
</protein>
<keyword evidence="1" id="KW-0812">Transmembrane</keyword>
<feature type="transmembrane region" description="Helical" evidence="1">
    <location>
        <begin position="891"/>
        <end position="912"/>
    </location>
</feature>
<dbReference type="RefSeq" id="WP_153235219.1">
    <property type="nucleotide sequence ID" value="NZ_WINI01000007.1"/>
</dbReference>
<dbReference type="InterPro" id="IPR027463">
    <property type="entry name" value="AcrB_DN_DC_subdom"/>
</dbReference>
<gene>
    <name evidence="2" type="ORF">GEV47_13100</name>
</gene>
<proteinExistence type="predicted"/>
<dbReference type="AlphaFoldDB" id="A0A843YWE3"/>
<dbReference type="OrthoDB" id="9177212at2"/>
<dbReference type="Gene3D" id="3.30.70.1440">
    <property type="entry name" value="Multidrug efflux transporter AcrB pore domain"/>
    <property type="match status" value="1"/>
</dbReference>
<accession>A0A843YWE3</accession>
<feature type="transmembrane region" description="Helical" evidence="1">
    <location>
        <begin position="519"/>
        <end position="540"/>
    </location>
</feature>
<sequence>MNFSALSIKHPVPAILLFILLTIMGLMSFKSMIIQDQPDIELPIITITTSLPGASPSQLETEVARKIENSLATISGIRHMYTTINDGVVNIQLEFRLEKDISEAMDQTRDAINNIRADLPSDVRDPIYSKITTSGGPIVTYTVKSDQLDEAALSWFVDNDVSKALLTVPGVGKINRVGGVDREVLIELDPVRMAALNVSPAQISHQLRQVQQEAPGGKADISGARQSVRTIATVGNVAEIAALQMALPGGNIIRLDQVAKVTDGIAERTAITLLDGKPVVGFEVTRSKGASEILVSNAVHKAIAELSAKEKHVTIKEAFNQVDSVKENYDGSMSMLYEGAILAILVVWFFLRDWRATLVAAAALPLSIIPTFMVMHLFGFTLNGITLLSLALVIGILVDDAIVEIENIVRHLHMGKTPYQAAMEAADEIGLAVVATTFTLVAVFLPTAFMDGIVGKFFREFGWTAAIAVLASLVVARLLTPMMAAYLLKPIVRPEKDSRMMSTYLKVVTWCLQHRVKTAMMATAFFIASLAMIPFLPTGFIPPSDQGRTQVTLELPPGSTLEETRVSSEIARQIIMKNKNVEQVYSAIGGDEAKRSTLTILLKDMPERKDSQTKVDIQLRAALANLPGLRTTVGADGNGQEFALLLTGDDAKAIRDVTRNIERDIRTIPDLGNITSSVNLVRPEIIVTPNFAKAADLGVTAAAIGETLRIATSGDYDQSLAKLNLPERQIPIRVSLPINARQDLSVLERLSVPGKNGNVPLNAVADIHFDSGPARIDRLDRNRRVIIHVELNGHEIGEVMKKIDALPSVKNLPPNVHRGELGDAEVMKELFTGFGLAMLTGVLCVYMVLVLLFKGFLQPVTILAALPLSIGGAFAALLITHNSFSMPSLIGLLMLMGIAVKNSILLVEYAIVARRDHGLSRFDALIDACHKRAQPIIMTTIAMGAGMLPIALGFGANASFQSPMAIAVIGGLVTSTFLSLLVIPVVFTYVDDFLVWSKKKFSKKHKAAHTAVGNPSVEPS</sequence>
<dbReference type="Pfam" id="PF00873">
    <property type="entry name" value="ACR_tran"/>
    <property type="match status" value="1"/>
</dbReference>
<dbReference type="EMBL" id="WINI01000007">
    <property type="protein sequence ID" value="MQR01611.1"/>
    <property type="molecule type" value="Genomic_DNA"/>
</dbReference>
<feature type="transmembrane region" description="Helical" evidence="1">
    <location>
        <begin position="461"/>
        <end position="488"/>
    </location>
</feature>
<dbReference type="GO" id="GO:0005886">
    <property type="term" value="C:plasma membrane"/>
    <property type="evidence" value="ECO:0007669"/>
    <property type="project" value="TreeGrafter"/>
</dbReference>
<evidence type="ECO:0000256" key="1">
    <source>
        <dbReference type="SAM" id="Phobius"/>
    </source>
</evidence>
<feature type="transmembrane region" description="Helical" evidence="1">
    <location>
        <begin position="964"/>
        <end position="990"/>
    </location>
</feature>
<dbReference type="Gene3D" id="3.30.70.1430">
    <property type="entry name" value="Multidrug efflux transporter AcrB pore domain"/>
    <property type="match status" value="2"/>
</dbReference>
<dbReference type="Gene3D" id="1.20.1640.10">
    <property type="entry name" value="Multidrug efflux transporter AcrB transmembrane domain"/>
    <property type="match status" value="2"/>
</dbReference>